<evidence type="ECO:0000256" key="6">
    <source>
        <dbReference type="SAM" id="MobiDB-lite"/>
    </source>
</evidence>
<dbReference type="Gene3D" id="1.10.510.10">
    <property type="entry name" value="Transferase(Phosphotransferase) domain 1"/>
    <property type="match status" value="1"/>
</dbReference>
<feature type="compositionally biased region" description="Low complexity" evidence="6">
    <location>
        <begin position="282"/>
        <end position="298"/>
    </location>
</feature>
<feature type="domain" description="Protein kinase" evidence="7">
    <location>
        <begin position="16"/>
        <end position="273"/>
    </location>
</feature>
<dbReference type="InterPro" id="IPR011009">
    <property type="entry name" value="Kinase-like_dom_sf"/>
</dbReference>
<dbReference type="Proteomes" id="UP001596074">
    <property type="component" value="Unassembled WGS sequence"/>
</dbReference>
<dbReference type="GO" id="GO:0004674">
    <property type="term" value="F:protein serine/threonine kinase activity"/>
    <property type="evidence" value="ECO:0007669"/>
    <property type="project" value="UniProtKB-EC"/>
</dbReference>
<dbReference type="EMBL" id="JBHSON010000018">
    <property type="protein sequence ID" value="MFC5746940.1"/>
    <property type="molecule type" value="Genomic_DNA"/>
</dbReference>
<organism evidence="8 9">
    <name type="scientific">Actinomadura rugatobispora</name>
    <dbReference type="NCBI Taxonomy" id="1994"/>
    <lineage>
        <taxon>Bacteria</taxon>
        <taxon>Bacillati</taxon>
        <taxon>Actinomycetota</taxon>
        <taxon>Actinomycetes</taxon>
        <taxon>Streptosporangiales</taxon>
        <taxon>Thermomonosporaceae</taxon>
        <taxon>Actinomadura</taxon>
    </lineage>
</organism>
<evidence type="ECO:0000256" key="1">
    <source>
        <dbReference type="ARBA" id="ARBA00022679"/>
    </source>
</evidence>
<dbReference type="CDD" id="cd14014">
    <property type="entry name" value="STKc_PknB_like"/>
    <property type="match status" value="1"/>
</dbReference>
<keyword evidence="2 5" id="KW-0547">Nucleotide-binding</keyword>
<feature type="binding site" evidence="5">
    <location>
        <position position="44"/>
    </location>
    <ligand>
        <name>ATP</name>
        <dbReference type="ChEBI" id="CHEBI:30616"/>
    </ligand>
</feature>
<sequence length="535" mass="57623">MPSPLRDNDPRRLGEYRIVGRLGRGGMGTVFQGEDAAGRPVAVKVINAELADEPAFHERFRREVTAARRVRRFCTAPVLDAELDRDPLYVVTEYVDGPSLDEAVKENGPLHGGGLDGLAVGIATALGAIHDAGIVHRDLKPANVLLSPTGPRVIDFGIARALDAVDGPTRTGQFVGTPAYIAPEIFRSEEITPAVDVFSWGCVIAFAGTGRSPFADSTVPAIMRRVMTEPPVLDGLDPALRDLVTAALDKDPRNRPTVSDLLTRLTGRQEPPAPAPAPAPPEQTAVQEPAPRSRRPSGSPKLLILTVAVVLAVPFTIFQARDWLSDPDEAVPDDTRSVFTDDFSDRRSGWGNSDYKEGSLIGFGFKPGGTYGLDAGGMNPVKLRMSPVTRERMPESVLATVTVKAAQGPPHGMFGLICAEQYDNGASGYRFLVRRDGQGAVVRKVTKDRGSKELARIGEVTGFDTAGPNRVQIACEPDGDQIWLRMWVNGELAADIDDTDRPMLKGNVGLIAAQETGAAEVRVDFDDFEMAEILY</sequence>
<evidence type="ECO:0000259" key="7">
    <source>
        <dbReference type="PROSITE" id="PS50011"/>
    </source>
</evidence>
<dbReference type="PANTHER" id="PTHR43289">
    <property type="entry name" value="MITOGEN-ACTIVATED PROTEIN KINASE KINASE KINASE 20-RELATED"/>
    <property type="match status" value="1"/>
</dbReference>
<dbReference type="Gene3D" id="3.30.200.20">
    <property type="entry name" value="Phosphorylase Kinase, domain 1"/>
    <property type="match status" value="1"/>
</dbReference>
<dbReference type="Gene3D" id="2.60.120.560">
    <property type="entry name" value="Exo-inulinase, domain 1"/>
    <property type="match status" value="1"/>
</dbReference>
<dbReference type="SMART" id="SM00220">
    <property type="entry name" value="S_TKc"/>
    <property type="match status" value="1"/>
</dbReference>
<evidence type="ECO:0000256" key="2">
    <source>
        <dbReference type="ARBA" id="ARBA00022741"/>
    </source>
</evidence>
<evidence type="ECO:0000256" key="4">
    <source>
        <dbReference type="ARBA" id="ARBA00022840"/>
    </source>
</evidence>
<evidence type="ECO:0000256" key="5">
    <source>
        <dbReference type="PROSITE-ProRule" id="PRU10141"/>
    </source>
</evidence>
<protein>
    <submittedName>
        <fullName evidence="8">Serine/threonine-protein kinase</fullName>
        <ecNumber evidence="8">2.7.11.1</ecNumber>
    </submittedName>
</protein>
<dbReference type="SUPFAM" id="SSF56112">
    <property type="entry name" value="Protein kinase-like (PK-like)"/>
    <property type="match status" value="1"/>
</dbReference>
<dbReference type="InterPro" id="IPR017441">
    <property type="entry name" value="Protein_kinase_ATP_BS"/>
</dbReference>
<dbReference type="InterPro" id="IPR008271">
    <property type="entry name" value="Ser/Thr_kinase_AS"/>
</dbReference>
<evidence type="ECO:0000313" key="9">
    <source>
        <dbReference type="Proteomes" id="UP001596074"/>
    </source>
</evidence>
<dbReference type="RefSeq" id="WP_378282561.1">
    <property type="nucleotide sequence ID" value="NZ_JBHSON010000018.1"/>
</dbReference>
<comment type="caution">
    <text evidence="8">The sequence shown here is derived from an EMBL/GenBank/DDBJ whole genome shotgun (WGS) entry which is preliminary data.</text>
</comment>
<keyword evidence="1 8" id="KW-0808">Transferase</keyword>
<gene>
    <name evidence="8" type="ORF">ACFPZN_15035</name>
</gene>
<accession>A0ABW1A173</accession>
<dbReference type="InterPro" id="IPR000719">
    <property type="entry name" value="Prot_kinase_dom"/>
</dbReference>
<feature type="region of interest" description="Disordered" evidence="6">
    <location>
        <begin position="265"/>
        <end position="298"/>
    </location>
</feature>
<reference evidence="9" key="1">
    <citation type="journal article" date="2019" name="Int. J. Syst. Evol. Microbiol.">
        <title>The Global Catalogue of Microorganisms (GCM) 10K type strain sequencing project: providing services to taxonomists for standard genome sequencing and annotation.</title>
        <authorList>
            <consortium name="The Broad Institute Genomics Platform"/>
            <consortium name="The Broad Institute Genome Sequencing Center for Infectious Disease"/>
            <person name="Wu L."/>
            <person name="Ma J."/>
        </authorList>
    </citation>
    <scope>NUCLEOTIDE SEQUENCE [LARGE SCALE GENOMIC DNA]</scope>
    <source>
        <strain evidence="9">KCTC 42087</strain>
    </source>
</reference>
<feature type="compositionally biased region" description="Pro residues" evidence="6">
    <location>
        <begin position="271"/>
        <end position="281"/>
    </location>
</feature>
<dbReference type="PROSITE" id="PS00107">
    <property type="entry name" value="PROTEIN_KINASE_ATP"/>
    <property type="match status" value="1"/>
</dbReference>
<keyword evidence="4 5" id="KW-0067">ATP-binding</keyword>
<evidence type="ECO:0000256" key="3">
    <source>
        <dbReference type="ARBA" id="ARBA00022777"/>
    </source>
</evidence>
<dbReference type="Pfam" id="PF00069">
    <property type="entry name" value="Pkinase"/>
    <property type="match status" value="1"/>
</dbReference>
<dbReference type="PANTHER" id="PTHR43289:SF34">
    <property type="entry name" value="SERINE_THREONINE-PROTEIN KINASE YBDM-RELATED"/>
    <property type="match status" value="1"/>
</dbReference>
<evidence type="ECO:0000313" key="8">
    <source>
        <dbReference type="EMBL" id="MFC5746940.1"/>
    </source>
</evidence>
<proteinExistence type="predicted"/>
<dbReference type="PROSITE" id="PS50011">
    <property type="entry name" value="PROTEIN_KINASE_DOM"/>
    <property type="match status" value="1"/>
</dbReference>
<dbReference type="EC" id="2.7.11.1" evidence="8"/>
<keyword evidence="9" id="KW-1185">Reference proteome</keyword>
<dbReference type="PROSITE" id="PS00108">
    <property type="entry name" value="PROTEIN_KINASE_ST"/>
    <property type="match status" value="1"/>
</dbReference>
<name>A0ABW1A173_9ACTN</name>
<keyword evidence="3 8" id="KW-0418">Kinase</keyword>